<keyword evidence="10 19" id="KW-1133">Transmembrane helix</keyword>
<dbReference type="InterPro" id="IPR004127">
    <property type="entry name" value="Prefoldin_subunit_alpha"/>
</dbReference>
<dbReference type="Pfam" id="PF01287">
    <property type="entry name" value="eIF-5a"/>
    <property type="match status" value="1"/>
</dbReference>
<protein>
    <recommendedName>
        <fullName evidence="20">Translation initiation factor 5A C-terminal domain-containing protein</fullName>
    </recommendedName>
</protein>
<dbReference type="FunFam" id="1.10.287.370:FF:000010">
    <property type="entry name" value="Protein UXT like"/>
    <property type="match status" value="1"/>
</dbReference>
<evidence type="ECO:0000256" key="5">
    <source>
        <dbReference type="ARBA" id="ARBA00022448"/>
    </source>
</evidence>
<proteinExistence type="inferred from homology"/>
<keyword evidence="7 19" id="KW-0812">Transmembrane</keyword>
<accession>A0A3P6DYS1</accession>
<dbReference type="CDD" id="cd04468">
    <property type="entry name" value="S1_eIF5A"/>
    <property type="match status" value="1"/>
</dbReference>
<keyword evidence="12" id="KW-0175">Coiled coil</keyword>
<dbReference type="Gene3D" id="2.30.30.30">
    <property type="match status" value="1"/>
</dbReference>
<evidence type="ECO:0000313" key="21">
    <source>
        <dbReference type="EMBL" id="VDD36907.1"/>
    </source>
</evidence>
<evidence type="ECO:0000256" key="15">
    <source>
        <dbReference type="ARBA" id="ARBA00023163"/>
    </source>
</evidence>
<evidence type="ECO:0000256" key="11">
    <source>
        <dbReference type="ARBA" id="ARBA00023015"/>
    </source>
</evidence>
<name>A0A3P6DYS1_BRAOL</name>
<feature type="domain" description="Translation initiation factor 5A C-terminal" evidence="20">
    <location>
        <begin position="84"/>
        <end position="153"/>
    </location>
</feature>
<dbReference type="Gene3D" id="1.20.58.400">
    <property type="entry name" value="t-snare proteins"/>
    <property type="match status" value="1"/>
</dbReference>
<comment type="similarity">
    <text evidence="4">Belongs to the VTI1 family.</text>
</comment>
<evidence type="ECO:0000256" key="2">
    <source>
        <dbReference type="ARBA" id="ARBA00005389"/>
    </source>
</evidence>
<dbReference type="InterPro" id="IPR020189">
    <property type="entry name" value="IF5A_C"/>
</dbReference>
<evidence type="ECO:0000256" key="6">
    <source>
        <dbReference type="ARBA" id="ARBA00022540"/>
    </source>
</evidence>
<dbReference type="EMBL" id="LR031876">
    <property type="protein sequence ID" value="VDD36907.1"/>
    <property type="molecule type" value="Genomic_DNA"/>
</dbReference>
<dbReference type="GO" id="GO:0006457">
    <property type="term" value="P:protein folding"/>
    <property type="evidence" value="ECO:0007669"/>
    <property type="project" value="UniProtKB-ARBA"/>
</dbReference>
<dbReference type="InterPro" id="IPR010989">
    <property type="entry name" value="SNARE"/>
</dbReference>
<dbReference type="GO" id="GO:0003743">
    <property type="term" value="F:translation initiation factor activity"/>
    <property type="evidence" value="ECO:0007669"/>
    <property type="project" value="UniProtKB-KW"/>
</dbReference>
<dbReference type="FunFam" id="1.20.5.110:FF:000002">
    <property type="entry name" value="Vesicle transport through interaction with t-SNAREsB"/>
    <property type="match status" value="1"/>
</dbReference>
<dbReference type="GO" id="GO:0016020">
    <property type="term" value="C:membrane"/>
    <property type="evidence" value="ECO:0007669"/>
    <property type="project" value="InterPro"/>
</dbReference>
<dbReference type="AlphaFoldDB" id="A0A3P6DYS1"/>
<dbReference type="Pfam" id="PF21485">
    <property type="entry name" value="IF5A-like_N"/>
    <property type="match status" value="1"/>
</dbReference>
<keyword evidence="6" id="KW-0396">Initiation factor</keyword>
<dbReference type="InterPro" id="IPR007705">
    <property type="entry name" value="Vesicle_trsprt_v-SNARE_N"/>
</dbReference>
<keyword evidence="13" id="KW-0385">Hypusine</keyword>
<dbReference type="SUPFAM" id="SSF58038">
    <property type="entry name" value="SNARE fusion complex"/>
    <property type="match status" value="1"/>
</dbReference>
<dbReference type="GO" id="GO:0009409">
    <property type="term" value="P:response to cold"/>
    <property type="evidence" value="ECO:0007669"/>
    <property type="project" value="UniProtKB-ARBA"/>
</dbReference>
<dbReference type="InterPro" id="IPR019145">
    <property type="entry name" value="Mediator_Med10"/>
</dbReference>
<evidence type="ECO:0000256" key="8">
    <source>
        <dbReference type="ARBA" id="ARBA00022917"/>
    </source>
</evidence>
<dbReference type="Pfam" id="PF02996">
    <property type="entry name" value="Prefoldin"/>
    <property type="match status" value="1"/>
</dbReference>
<comment type="similarity">
    <text evidence="3">Belongs to the eIF-5A family.</text>
</comment>
<keyword evidence="9" id="KW-0653">Protein transport</keyword>
<comment type="subcellular location">
    <subcellularLocation>
        <location evidence="1">Nucleus</location>
    </subcellularLocation>
    <subcellularLocation>
        <location evidence="17">Prevacuolar compartment membrane</location>
        <topology evidence="17">Single-pass type IV membrane protein</topology>
    </subcellularLocation>
</comment>
<dbReference type="GO" id="GO:0016192">
    <property type="term" value="P:vesicle-mediated transport"/>
    <property type="evidence" value="ECO:0007669"/>
    <property type="project" value="InterPro"/>
</dbReference>
<dbReference type="InterPro" id="IPR012340">
    <property type="entry name" value="NA-bd_OB-fold"/>
</dbReference>
<evidence type="ECO:0000256" key="10">
    <source>
        <dbReference type="ARBA" id="ARBA00022989"/>
    </source>
</evidence>
<evidence type="ECO:0000256" key="19">
    <source>
        <dbReference type="SAM" id="Phobius"/>
    </source>
</evidence>
<keyword evidence="14 19" id="KW-0472">Membrane</keyword>
<dbReference type="GO" id="GO:0005768">
    <property type="term" value="C:endosome"/>
    <property type="evidence" value="ECO:0007669"/>
    <property type="project" value="UniProtKB-ARBA"/>
</dbReference>
<dbReference type="NCBIfam" id="TIGR00293">
    <property type="entry name" value="prefoldin subunit alpha"/>
    <property type="match status" value="1"/>
</dbReference>
<dbReference type="InterPro" id="IPR048670">
    <property type="entry name" value="IF5A-like_N"/>
</dbReference>
<dbReference type="Gene3D" id="2.40.50.140">
    <property type="entry name" value="Nucleic acid-binding proteins"/>
    <property type="match status" value="1"/>
</dbReference>
<dbReference type="SUPFAM" id="SSF47661">
    <property type="entry name" value="t-snare proteins"/>
    <property type="match status" value="1"/>
</dbReference>
<dbReference type="InterPro" id="IPR014722">
    <property type="entry name" value="Rib_uL2_dom2"/>
</dbReference>
<evidence type="ECO:0000256" key="14">
    <source>
        <dbReference type="ARBA" id="ARBA00023136"/>
    </source>
</evidence>
<dbReference type="NCBIfam" id="TIGR00037">
    <property type="entry name" value="eIF_5A"/>
    <property type="match status" value="1"/>
</dbReference>
<dbReference type="Gene3D" id="1.20.5.110">
    <property type="match status" value="1"/>
</dbReference>
<evidence type="ECO:0000259" key="20">
    <source>
        <dbReference type="SMART" id="SM01376"/>
    </source>
</evidence>
<dbReference type="FunFam" id="2.30.30.30:FF:000012">
    <property type="entry name" value="Eukaryotic translation initiation factor 5A"/>
    <property type="match status" value="1"/>
</dbReference>
<evidence type="ECO:0000256" key="12">
    <source>
        <dbReference type="ARBA" id="ARBA00023054"/>
    </source>
</evidence>
<comment type="similarity">
    <text evidence="2">Belongs to the Mediator complex subunit 10 family.</text>
</comment>
<evidence type="ECO:0000256" key="3">
    <source>
        <dbReference type="ARBA" id="ARBA00006016"/>
    </source>
</evidence>
<dbReference type="SUPFAM" id="SSF50104">
    <property type="entry name" value="Translation proteins SH3-like domain"/>
    <property type="match status" value="1"/>
</dbReference>
<dbReference type="GO" id="GO:0016592">
    <property type="term" value="C:mediator complex"/>
    <property type="evidence" value="ECO:0007669"/>
    <property type="project" value="InterPro"/>
</dbReference>
<keyword evidence="15" id="KW-0804">Transcription</keyword>
<dbReference type="GO" id="GO:0045901">
    <property type="term" value="P:positive regulation of translational elongation"/>
    <property type="evidence" value="ECO:0007669"/>
    <property type="project" value="InterPro"/>
</dbReference>
<organism evidence="21">
    <name type="scientific">Brassica oleracea</name>
    <name type="common">Wild cabbage</name>
    <dbReference type="NCBI Taxonomy" id="3712"/>
    <lineage>
        <taxon>Eukaryota</taxon>
        <taxon>Viridiplantae</taxon>
        <taxon>Streptophyta</taxon>
        <taxon>Embryophyta</taxon>
        <taxon>Tracheophyta</taxon>
        <taxon>Spermatophyta</taxon>
        <taxon>Magnoliopsida</taxon>
        <taxon>eudicotyledons</taxon>
        <taxon>Gunneridae</taxon>
        <taxon>Pentapetalae</taxon>
        <taxon>rosids</taxon>
        <taxon>malvids</taxon>
        <taxon>Brassicales</taxon>
        <taxon>Brassicaceae</taxon>
        <taxon>Brassiceae</taxon>
        <taxon>Brassica</taxon>
    </lineage>
</organism>
<dbReference type="SUPFAM" id="SSF46579">
    <property type="entry name" value="Prefoldin"/>
    <property type="match status" value="1"/>
</dbReference>
<evidence type="ECO:0000256" key="17">
    <source>
        <dbReference type="ARBA" id="ARBA00060376"/>
    </source>
</evidence>
<keyword evidence="16" id="KW-0539">Nucleus</keyword>
<dbReference type="InterPro" id="IPR009053">
    <property type="entry name" value="Prefoldin"/>
</dbReference>
<dbReference type="GO" id="GO:0045905">
    <property type="term" value="P:positive regulation of translational termination"/>
    <property type="evidence" value="ECO:0007669"/>
    <property type="project" value="InterPro"/>
</dbReference>
<dbReference type="InterPro" id="IPR008991">
    <property type="entry name" value="Translation_prot_SH3-like_sf"/>
</dbReference>
<dbReference type="FunFam" id="1.20.58.400:FF:000001">
    <property type="entry name" value="Vesicle transport through interaction with t-SNAREs homolog 1A"/>
    <property type="match status" value="1"/>
</dbReference>
<dbReference type="GO" id="GO:0043022">
    <property type="term" value="F:ribosome binding"/>
    <property type="evidence" value="ECO:0007669"/>
    <property type="project" value="InterPro"/>
</dbReference>
<feature type="region of interest" description="Disordered" evidence="18">
    <location>
        <begin position="1"/>
        <end position="23"/>
    </location>
</feature>
<dbReference type="Pfam" id="PF09748">
    <property type="entry name" value="Med10"/>
    <property type="match status" value="1"/>
</dbReference>
<dbReference type="FunFam" id="2.40.50.140:FF:000034">
    <property type="entry name" value="Eukaryotic translation initiation factor 5A"/>
    <property type="match status" value="1"/>
</dbReference>
<keyword evidence="8" id="KW-0648">Protein biosynthesis</keyword>
<evidence type="ECO:0000256" key="9">
    <source>
        <dbReference type="ARBA" id="ARBA00022927"/>
    </source>
</evidence>
<evidence type="ECO:0000256" key="1">
    <source>
        <dbReference type="ARBA" id="ARBA00004123"/>
    </source>
</evidence>
<sequence>MSDEEHHFESSDAGASKTYPQQAGNIRKGGHIVIKGRPCKVVEVSTSKTGKHGHAKCHFVAIDIFTAKKLEDIVPSSHNCDVPHVNRIDYQLIDISEDGFVSLLTDSGGTKDDLKLPTDDNLSALMKSGFEEGKDVVVSVMSSMGEEQICAVKEVGGGNSWVKKEDSKSKIGCKPLEEFLCCRLPCRVSLREFGSSTSIYPIGMLYSTFSSNVQDLLHISSPTSLLQVHPTSDLDVAKQSAAPSLLSASLQTSNVKGAVLVGLAFSVALANSIIICNTAGVVSVLEVISGAGALVRASDMIKEQVEVVMDEGRQKDLQLLEEIIDKGLKQKLLQTIASRDKIFEEQKELSDLRKNLETLEKNGVNSLKTMVNLGSEVYMQAEVLDTRHIFMDVGLGFYVEFTRQEALDYIPKREELVKKQLEEVTKVIAQIKGRIKLAHHQIQQILNLPDENPSSHRQPVMDPAQNTSAAGIGGSNGTTTMGYQTNDGTATASEDSKENLNQVINSIQKTLGLLHQLHLTVSSFTPASQLHLLQRLNSLVSELNSMTKLSEKCNIQVPMEVLSLIDDGKNPDEFTRDVINSCVARNQVTKGKTDAFKDLRKHILEELEETFPDEVDKYREIRAASAAISIEFSRRERKMSEVFEGYERQYCELSTNLSRKCHSASLLSHGEEKKEKLVEIKSGMDEADVLIRKMDLEARSLQPSAKAVCLSKLREYKSDLNQLKKEFKRVSSPDANQSTREELMESGMADVHAVSADQSGRLAMSMERLDQSSDRIRESRRLMLETEEVGISVVENLSQQRQTLLHAHSKLQGVDDAIDKSKKVLTAMSRRMTRNKWIVGSVIVALILAIILIISYKLSH</sequence>
<dbReference type="GO" id="GO:0006886">
    <property type="term" value="P:intracellular protein transport"/>
    <property type="evidence" value="ECO:0007669"/>
    <property type="project" value="InterPro"/>
</dbReference>
<evidence type="ECO:0000256" key="18">
    <source>
        <dbReference type="SAM" id="MobiDB-lite"/>
    </source>
</evidence>
<dbReference type="Pfam" id="PF12352">
    <property type="entry name" value="V-SNARE_C"/>
    <property type="match status" value="1"/>
</dbReference>
<feature type="compositionally biased region" description="Basic and acidic residues" evidence="18">
    <location>
        <begin position="1"/>
        <end position="10"/>
    </location>
</feature>
<evidence type="ECO:0000256" key="13">
    <source>
        <dbReference type="ARBA" id="ARBA00023071"/>
    </source>
</evidence>
<dbReference type="GO" id="GO:0003712">
    <property type="term" value="F:transcription coregulator activity"/>
    <property type="evidence" value="ECO:0007669"/>
    <property type="project" value="InterPro"/>
</dbReference>
<evidence type="ECO:0000256" key="4">
    <source>
        <dbReference type="ARBA" id="ARBA00006108"/>
    </source>
</evidence>
<reference evidence="21" key="1">
    <citation type="submission" date="2018-11" db="EMBL/GenBank/DDBJ databases">
        <authorList>
            <consortium name="Genoscope - CEA"/>
            <person name="William W."/>
        </authorList>
    </citation>
    <scope>NUCLEOTIDE SEQUENCE</scope>
</reference>
<dbReference type="GO" id="GO:0006357">
    <property type="term" value="P:regulation of transcription by RNA polymerase II"/>
    <property type="evidence" value="ECO:0007669"/>
    <property type="project" value="InterPro"/>
</dbReference>
<dbReference type="SMART" id="SM01376">
    <property type="entry name" value="eIF-5a"/>
    <property type="match status" value="1"/>
</dbReference>
<keyword evidence="5" id="KW-0813">Transport</keyword>
<dbReference type="CDD" id="cd23158">
    <property type="entry name" value="Prefoldin_UXT"/>
    <property type="match status" value="1"/>
</dbReference>
<dbReference type="InterPro" id="IPR001884">
    <property type="entry name" value="IF5A-like"/>
</dbReference>
<dbReference type="PROSITE" id="PS00302">
    <property type="entry name" value="IF5A_HYPUSINE"/>
    <property type="match status" value="1"/>
</dbReference>
<dbReference type="InterPro" id="IPR038407">
    <property type="entry name" value="v-SNARE_N_sf"/>
</dbReference>
<dbReference type="PANTHER" id="PTHR11673">
    <property type="entry name" value="TRANSLATION INITIATION FACTOR 5A FAMILY MEMBER"/>
    <property type="match status" value="1"/>
</dbReference>
<dbReference type="GO" id="GO:0003723">
    <property type="term" value="F:RNA binding"/>
    <property type="evidence" value="ECO:0007669"/>
    <property type="project" value="InterPro"/>
</dbReference>
<dbReference type="CDD" id="cd15862">
    <property type="entry name" value="SNARE_Vti1"/>
    <property type="match status" value="1"/>
</dbReference>
<gene>
    <name evidence="21" type="ORF">BOLC7T42467H</name>
</gene>
<dbReference type="Pfam" id="PF05008">
    <property type="entry name" value="V-SNARE"/>
    <property type="match status" value="1"/>
</dbReference>
<evidence type="ECO:0000256" key="7">
    <source>
        <dbReference type="ARBA" id="ARBA00022692"/>
    </source>
</evidence>
<dbReference type="InterPro" id="IPR019769">
    <property type="entry name" value="Trans_elong_IF5A_hypusine_site"/>
</dbReference>
<evidence type="ECO:0000256" key="16">
    <source>
        <dbReference type="ARBA" id="ARBA00023242"/>
    </source>
</evidence>
<dbReference type="SUPFAM" id="SSF50249">
    <property type="entry name" value="Nucleic acid-binding proteins"/>
    <property type="match status" value="1"/>
</dbReference>
<keyword evidence="11" id="KW-0805">Transcription regulation</keyword>
<feature type="transmembrane region" description="Helical" evidence="19">
    <location>
        <begin position="837"/>
        <end position="856"/>
    </location>
</feature>
<dbReference type="Gene3D" id="1.10.287.370">
    <property type="match status" value="1"/>
</dbReference>
<dbReference type="GO" id="GO:0003746">
    <property type="term" value="F:translation elongation factor activity"/>
    <property type="evidence" value="ECO:0007669"/>
    <property type="project" value="InterPro"/>
</dbReference>